<dbReference type="InterPro" id="IPR003591">
    <property type="entry name" value="Leu-rich_rpt_typical-subtyp"/>
</dbReference>
<dbReference type="InterPro" id="IPR001611">
    <property type="entry name" value="Leu-rich_rpt"/>
</dbReference>
<evidence type="ECO:0000256" key="8">
    <source>
        <dbReference type="SAM" id="Phobius"/>
    </source>
</evidence>
<organism evidence="11">
    <name type="scientific">Salvia splendens</name>
    <name type="common">Scarlet sage</name>
    <dbReference type="NCBI Taxonomy" id="180675"/>
    <lineage>
        <taxon>Eukaryota</taxon>
        <taxon>Viridiplantae</taxon>
        <taxon>Streptophyta</taxon>
        <taxon>Embryophyta</taxon>
        <taxon>Tracheophyta</taxon>
        <taxon>Spermatophyta</taxon>
        <taxon>Magnoliopsida</taxon>
        <taxon>eudicotyledons</taxon>
        <taxon>Gunneridae</taxon>
        <taxon>Pentapetalae</taxon>
        <taxon>asterids</taxon>
        <taxon>lamiids</taxon>
        <taxon>Lamiales</taxon>
        <taxon>Lamiaceae</taxon>
        <taxon>Nepetoideae</taxon>
        <taxon>Mentheae</taxon>
        <taxon>Salviinae</taxon>
        <taxon>Salvia</taxon>
        <taxon>Salvia subgen. Calosphace</taxon>
        <taxon>core Calosphace</taxon>
    </lineage>
</organism>
<protein>
    <recommendedName>
        <fullName evidence="10">Protein kinase domain-containing protein</fullName>
    </recommendedName>
</protein>
<dbReference type="GO" id="GO:0005524">
    <property type="term" value="F:ATP binding"/>
    <property type="evidence" value="ECO:0007669"/>
    <property type="project" value="InterPro"/>
</dbReference>
<dbReference type="GO" id="GO:0016020">
    <property type="term" value="C:membrane"/>
    <property type="evidence" value="ECO:0007669"/>
    <property type="project" value="UniProtKB-SubCell"/>
</dbReference>
<evidence type="ECO:0000256" key="7">
    <source>
        <dbReference type="SAM" id="MobiDB-lite"/>
    </source>
</evidence>
<dbReference type="GO" id="GO:0051707">
    <property type="term" value="P:response to other organism"/>
    <property type="evidence" value="ECO:0007669"/>
    <property type="project" value="UniProtKB-ARBA"/>
</dbReference>
<dbReference type="InterPro" id="IPR032675">
    <property type="entry name" value="LRR_dom_sf"/>
</dbReference>
<keyword evidence="9" id="KW-0732">Signal</keyword>
<proteinExistence type="predicted"/>
<evidence type="ECO:0000256" key="2">
    <source>
        <dbReference type="ARBA" id="ARBA00022614"/>
    </source>
</evidence>
<dbReference type="Pfam" id="PF08263">
    <property type="entry name" value="LRRNT_2"/>
    <property type="match status" value="1"/>
</dbReference>
<dbReference type="InterPro" id="IPR011009">
    <property type="entry name" value="Kinase-like_dom_sf"/>
</dbReference>
<dbReference type="InterPro" id="IPR001245">
    <property type="entry name" value="Ser-Thr/Tyr_kinase_cat_dom"/>
</dbReference>
<accession>A0A8X8XQS8</accession>
<keyword evidence="12" id="KW-1185">Reference proteome</keyword>
<dbReference type="FunFam" id="3.80.10.10:FF:000379">
    <property type="entry name" value="Protein NSP-INTERACTING KINASE 2"/>
    <property type="match status" value="1"/>
</dbReference>
<name>A0A8X8XQS8_SALSN</name>
<keyword evidence="5 8" id="KW-1133">Transmembrane helix</keyword>
<dbReference type="Pfam" id="PF07714">
    <property type="entry name" value="PK_Tyr_Ser-Thr"/>
    <property type="match status" value="1"/>
</dbReference>
<dbReference type="Proteomes" id="UP000298416">
    <property type="component" value="Unassembled WGS sequence"/>
</dbReference>
<dbReference type="Pfam" id="PF00560">
    <property type="entry name" value="LRR_1"/>
    <property type="match status" value="1"/>
</dbReference>
<dbReference type="OrthoDB" id="676979at2759"/>
<evidence type="ECO:0000256" key="9">
    <source>
        <dbReference type="SAM" id="SignalP"/>
    </source>
</evidence>
<evidence type="ECO:0000256" key="4">
    <source>
        <dbReference type="ARBA" id="ARBA00022737"/>
    </source>
</evidence>
<feature type="chain" id="PRO_5036467861" description="Protein kinase domain-containing protein" evidence="9">
    <location>
        <begin position="21"/>
        <end position="651"/>
    </location>
</feature>
<feature type="region of interest" description="Disordered" evidence="7">
    <location>
        <begin position="327"/>
        <end position="353"/>
    </location>
</feature>
<evidence type="ECO:0000256" key="1">
    <source>
        <dbReference type="ARBA" id="ARBA00004370"/>
    </source>
</evidence>
<reference evidence="11" key="1">
    <citation type="submission" date="2018-01" db="EMBL/GenBank/DDBJ databases">
        <authorList>
            <person name="Mao J.F."/>
        </authorList>
    </citation>
    <scope>NUCLEOTIDE SEQUENCE</scope>
    <source>
        <strain evidence="11">Huo1</strain>
        <tissue evidence="11">Leaf</tissue>
    </source>
</reference>
<keyword evidence="6 8" id="KW-0472">Membrane</keyword>
<dbReference type="PANTHER" id="PTHR48007:SF65">
    <property type="entry name" value="OS01G0577600 PROTEIN"/>
    <property type="match status" value="1"/>
</dbReference>
<sequence length="651" mass="70418">MHMLFTLLLLVLSTSVSVTGNAELRALMQIKASLDPGNKRLSSWTADGDPCGGAFEGVACNEHRKVANISLQGKELAGKVPAALSELKCLSGLYLHYNSLTGEIPPEIANLTELSDLYLNVNRLTGEIPPQIGSMASLQVVQLCCNNLNGRIPAEMGLLKKLSVLALENNGITGQIPSSLGNLGMLKRLYLNSNRLSGSVPISLANLVSLQVLDVRNNTLSGVVPLALRHLNEEFRFENNPGLCGSGFPSLRACTAWDNANQASTVPTASIPRSAPLPLNCSRCSGSSSRLPQMGIVGGAIAVTLALTVVALLCAVKYRRAKQKVSHKSDTSEVKSKDHLHKAMSHPSPQEYYHDEISSPCSKFNLEEVESATHHFSEANLLGRSKFSAVYRGTLKDGAVVAIKSISKTSCKTDEDEFFKGMSLLSSLSHENVVKLKGYCSSKARGECFLIYEFMPGGNLSRYLDGEDDHTILDWPTRVSIIHGIAKGMEYLHRNEWNKGGIIHQNISVEKVVLDEQMRPLIVDCGLLKLLADDVVYSALKVSAALGYMAPEYISTGRFTEKSDVYAYGVIILQVLSGKTVLSTAVRAAAESGNVGELMDAKLEGKYSETEGAGLTKMALDCTNDDPQSRPTMEWVVRELSSLLVESISNV</sequence>
<dbReference type="Gene3D" id="3.30.200.20">
    <property type="entry name" value="Phosphorylase Kinase, domain 1"/>
    <property type="match status" value="1"/>
</dbReference>
<comment type="subcellular location">
    <subcellularLocation>
        <location evidence="1">Membrane</location>
    </subcellularLocation>
</comment>
<dbReference type="InterPro" id="IPR013210">
    <property type="entry name" value="LRR_N_plant-typ"/>
</dbReference>
<comment type="caution">
    <text evidence="11">The sequence shown here is derived from an EMBL/GenBank/DDBJ whole genome shotgun (WGS) entry which is preliminary data.</text>
</comment>
<evidence type="ECO:0000256" key="3">
    <source>
        <dbReference type="ARBA" id="ARBA00022692"/>
    </source>
</evidence>
<gene>
    <name evidence="11" type="ORF">SASPL_123709</name>
</gene>
<reference evidence="11" key="2">
    <citation type="submission" date="2020-08" db="EMBL/GenBank/DDBJ databases">
        <title>Plant Genome Project.</title>
        <authorList>
            <person name="Zhang R.-G."/>
        </authorList>
    </citation>
    <scope>NUCLEOTIDE SEQUENCE</scope>
    <source>
        <strain evidence="11">Huo1</strain>
        <tissue evidence="11">Leaf</tissue>
    </source>
</reference>
<evidence type="ECO:0000313" key="12">
    <source>
        <dbReference type="Proteomes" id="UP000298416"/>
    </source>
</evidence>
<dbReference type="SUPFAM" id="SSF52058">
    <property type="entry name" value="L domain-like"/>
    <property type="match status" value="1"/>
</dbReference>
<evidence type="ECO:0000256" key="6">
    <source>
        <dbReference type="ARBA" id="ARBA00023136"/>
    </source>
</evidence>
<dbReference type="PANTHER" id="PTHR48007">
    <property type="entry name" value="LEUCINE-RICH REPEAT RECEPTOR-LIKE PROTEIN KINASE PXC1"/>
    <property type="match status" value="1"/>
</dbReference>
<keyword evidence="4" id="KW-0677">Repeat</keyword>
<dbReference type="FunFam" id="3.30.200.20:FF:000371">
    <property type="entry name" value="Protein NSP-INTERACTING KINASE 2"/>
    <property type="match status" value="1"/>
</dbReference>
<dbReference type="SMART" id="SM00369">
    <property type="entry name" value="LRR_TYP"/>
    <property type="match status" value="4"/>
</dbReference>
<dbReference type="Gene3D" id="3.80.10.10">
    <property type="entry name" value="Ribonuclease Inhibitor"/>
    <property type="match status" value="2"/>
</dbReference>
<keyword evidence="3 8" id="KW-0812">Transmembrane</keyword>
<evidence type="ECO:0000256" key="5">
    <source>
        <dbReference type="ARBA" id="ARBA00022989"/>
    </source>
</evidence>
<feature type="signal peptide" evidence="9">
    <location>
        <begin position="1"/>
        <end position="20"/>
    </location>
</feature>
<dbReference type="GO" id="GO:0004672">
    <property type="term" value="F:protein kinase activity"/>
    <property type="evidence" value="ECO:0007669"/>
    <property type="project" value="InterPro"/>
</dbReference>
<dbReference type="AlphaFoldDB" id="A0A8X8XQS8"/>
<dbReference type="PROSITE" id="PS50011">
    <property type="entry name" value="PROTEIN_KINASE_DOM"/>
    <property type="match status" value="1"/>
</dbReference>
<dbReference type="Gene3D" id="1.10.510.10">
    <property type="entry name" value="Transferase(Phosphotransferase) domain 1"/>
    <property type="match status" value="1"/>
</dbReference>
<dbReference type="GO" id="GO:0006952">
    <property type="term" value="P:defense response"/>
    <property type="evidence" value="ECO:0007669"/>
    <property type="project" value="UniProtKB-ARBA"/>
</dbReference>
<dbReference type="InterPro" id="IPR046959">
    <property type="entry name" value="PRK1-6/SRF4-like"/>
</dbReference>
<keyword evidence="2" id="KW-0433">Leucine-rich repeat</keyword>
<feature type="compositionally biased region" description="Basic and acidic residues" evidence="7">
    <location>
        <begin position="327"/>
        <end position="337"/>
    </location>
</feature>
<dbReference type="InterPro" id="IPR000719">
    <property type="entry name" value="Prot_kinase_dom"/>
</dbReference>
<dbReference type="SUPFAM" id="SSF56112">
    <property type="entry name" value="Protein kinase-like (PK-like)"/>
    <property type="match status" value="1"/>
</dbReference>
<dbReference type="Pfam" id="PF13855">
    <property type="entry name" value="LRR_8"/>
    <property type="match status" value="1"/>
</dbReference>
<feature type="domain" description="Protein kinase" evidence="10">
    <location>
        <begin position="376"/>
        <end position="644"/>
    </location>
</feature>
<evidence type="ECO:0000313" key="11">
    <source>
        <dbReference type="EMBL" id="KAG6416283.1"/>
    </source>
</evidence>
<dbReference type="EMBL" id="PNBA02000008">
    <property type="protein sequence ID" value="KAG6416283.1"/>
    <property type="molecule type" value="Genomic_DNA"/>
</dbReference>
<feature type="transmembrane region" description="Helical" evidence="8">
    <location>
        <begin position="294"/>
        <end position="316"/>
    </location>
</feature>
<evidence type="ECO:0000259" key="10">
    <source>
        <dbReference type="PROSITE" id="PS50011"/>
    </source>
</evidence>